<dbReference type="InterPro" id="IPR015854">
    <property type="entry name" value="ABC_transpr_LolD-like"/>
</dbReference>
<dbReference type="InterPro" id="IPR003593">
    <property type="entry name" value="AAA+_ATPase"/>
</dbReference>
<comment type="caution">
    <text evidence="5">The sequence shown here is derived from an EMBL/GenBank/DDBJ whole genome shotgun (WGS) entry which is preliminary data.</text>
</comment>
<dbReference type="FunFam" id="3.40.50.300:FF:000032">
    <property type="entry name" value="Export ABC transporter ATP-binding protein"/>
    <property type="match status" value="1"/>
</dbReference>
<dbReference type="AlphaFoldDB" id="A0A7C3URB0"/>
<evidence type="ECO:0000256" key="2">
    <source>
        <dbReference type="ARBA" id="ARBA00022741"/>
    </source>
</evidence>
<evidence type="ECO:0000313" key="5">
    <source>
        <dbReference type="EMBL" id="HGE99328.1"/>
    </source>
</evidence>
<proteinExistence type="predicted"/>
<accession>A0A7C3URB0</accession>
<dbReference type="GO" id="GO:0005886">
    <property type="term" value="C:plasma membrane"/>
    <property type="evidence" value="ECO:0007669"/>
    <property type="project" value="TreeGrafter"/>
</dbReference>
<dbReference type="InterPro" id="IPR017911">
    <property type="entry name" value="MacB-like_ATP-bd"/>
</dbReference>
<keyword evidence="2" id="KW-0547">Nucleotide-binding</keyword>
<reference evidence="5" key="1">
    <citation type="journal article" date="2020" name="mSystems">
        <title>Genome- and Community-Level Interaction Insights into Carbon Utilization and Element Cycling Functions of Hydrothermarchaeota in Hydrothermal Sediment.</title>
        <authorList>
            <person name="Zhou Z."/>
            <person name="Liu Y."/>
            <person name="Xu W."/>
            <person name="Pan J."/>
            <person name="Luo Z.H."/>
            <person name="Li M."/>
        </authorList>
    </citation>
    <scope>NUCLEOTIDE SEQUENCE [LARGE SCALE GENOMIC DNA]</scope>
    <source>
        <strain evidence="5">SpSt-906</strain>
    </source>
</reference>
<dbReference type="SMART" id="SM00382">
    <property type="entry name" value="AAA"/>
    <property type="match status" value="1"/>
</dbReference>
<name>A0A7C3URB0_UNCW3</name>
<evidence type="ECO:0000256" key="1">
    <source>
        <dbReference type="ARBA" id="ARBA00022448"/>
    </source>
</evidence>
<gene>
    <name evidence="5" type="ORF">ENX07_04580</name>
</gene>
<dbReference type="InterPro" id="IPR003439">
    <property type="entry name" value="ABC_transporter-like_ATP-bd"/>
</dbReference>
<sequence length="215" mass="23776">MDIQKVYSTGKVSLPALRGITLTVEEGEYIAIMGPSGSGKSTLLNIIGFLDTPTEGRYYFKGRDVSNLSDEELARMRNKEVGFVFQTFNLLPRYTALENVSLPLIYAGESPKERKRKALAILERVGLSERISHRPNELSGGEAQRVAIARALVTNPSLLLADEPTGNLDSRSGREIMALFNELSAEGRTIILVTHDPNIAQNARRRMTMIDGKIQ</sequence>
<dbReference type="Pfam" id="PF00005">
    <property type="entry name" value="ABC_tran"/>
    <property type="match status" value="1"/>
</dbReference>
<feature type="domain" description="ABC transporter" evidence="4">
    <location>
        <begin position="1"/>
        <end position="215"/>
    </location>
</feature>
<dbReference type="GO" id="GO:0005524">
    <property type="term" value="F:ATP binding"/>
    <property type="evidence" value="ECO:0007669"/>
    <property type="project" value="UniProtKB-KW"/>
</dbReference>
<dbReference type="PROSITE" id="PS00211">
    <property type="entry name" value="ABC_TRANSPORTER_1"/>
    <property type="match status" value="1"/>
</dbReference>
<evidence type="ECO:0000259" key="4">
    <source>
        <dbReference type="PROSITE" id="PS50893"/>
    </source>
</evidence>
<dbReference type="CDD" id="cd03255">
    <property type="entry name" value="ABC_MJ0796_LolCDE_FtsE"/>
    <property type="match status" value="1"/>
</dbReference>
<evidence type="ECO:0000256" key="3">
    <source>
        <dbReference type="ARBA" id="ARBA00022840"/>
    </source>
</evidence>
<dbReference type="PANTHER" id="PTHR24220">
    <property type="entry name" value="IMPORT ATP-BINDING PROTEIN"/>
    <property type="match status" value="1"/>
</dbReference>
<dbReference type="SUPFAM" id="SSF52540">
    <property type="entry name" value="P-loop containing nucleoside triphosphate hydrolases"/>
    <property type="match status" value="1"/>
</dbReference>
<dbReference type="GO" id="GO:0016887">
    <property type="term" value="F:ATP hydrolysis activity"/>
    <property type="evidence" value="ECO:0007669"/>
    <property type="project" value="InterPro"/>
</dbReference>
<dbReference type="GO" id="GO:0098796">
    <property type="term" value="C:membrane protein complex"/>
    <property type="evidence" value="ECO:0007669"/>
    <property type="project" value="UniProtKB-ARBA"/>
</dbReference>
<dbReference type="GO" id="GO:0022857">
    <property type="term" value="F:transmembrane transporter activity"/>
    <property type="evidence" value="ECO:0007669"/>
    <property type="project" value="TreeGrafter"/>
</dbReference>
<organism evidence="5">
    <name type="scientific">candidate division WOR-3 bacterium</name>
    <dbReference type="NCBI Taxonomy" id="2052148"/>
    <lineage>
        <taxon>Bacteria</taxon>
        <taxon>Bacteria division WOR-3</taxon>
    </lineage>
</organism>
<dbReference type="PANTHER" id="PTHR24220:SF86">
    <property type="entry name" value="ABC TRANSPORTER ABCH.1"/>
    <property type="match status" value="1"/>
</dbReference>
<keyword evidence="1" id="KW-0813">Transport</keyword>
<protein>
    <submittedName>
        <fullName evidence="5">ABC transporter ATP-binding protein</fullName>
    </submittedName>
</protein>
<keyword evidence="3 5" id="KW-0067">ATP-binding</keyword>
<dbReference type="Gene3D" id="3.40.50.300">
    <property type="entry name" value="P-loop containing nucleotide triphosphate hydrolases"/>
    <property type="match status" value="1"/>
</dbReference>
<dbReference type="PROSITE" id="PS50893">
    <property type="entry name" value="ABC_TRANSPORTER_2"/>
    <property type="match status" value="1"/>
</dbReference>
<dbReference type="EMBL" id="DTMQ01000031">
    <property type="protein sequence ID" value="HGE99328.1"/>
    <property type="molecule type" value="Genomic_DNA"/>
</dbReference>
<dbReference type="InterPro" id="IPR027417">
    <property type="entry name" value="P-loop_NTPase"/>
</dbReference>
<dbReference type="InterPro" id="IPR017871">
    <property type="entry name" value="ABC_transporter-like_CS"/>
</dbReference>